<feature type="compositionally biased region" description="Low complexity" evidence="1">
    <location>
        <begin position="543"/>
        <end position="555"/>
    </location>
</feature>
<gene>
    <name evidence="3" type="ORF">RFI_15760</name>
</gene>
<sequence>ENLSALDLRRLLNPESDDENDYANENGSLRTEISDNGIGRFRGRLTSPLLRSCRAIQSEIDRIQRHFGDHLSYKDQRRDSNTDASTRTQHPSRRQPPRPDVQFQVIGRVMEASPGNANPNLHSILRSFLDSNSNISINDNITANNNNSNSASQRPHNTSASADTNVNINTNNNRSTSTDATANNNNNNNSNSNSNSNANANANANGRFQISAGNQTQNNSTQSTQLQQRNERRRIALQEQVSKLHDVYTKMTQFLEKHEHGSTENVENIDAMHKLQSFDLKSVQRSDTHSTTTNYNELESKQDVPLLSNLPGFLHYANAVMAGLQQWNQSQRNSETTQHQPQEVADLERRTSLGLTQHIYFVCFILYTYKVKYFIYYFRAPFFLFVFVLVSYVCLLCCLFRFILLCFVFVFFWWLKHVLFSSNGEYTDDIIFAHDNNNSFLRSGRNEESEVLLRPQYARQTMRVSMPVTHGVIVQSQTRPIGRLNALLPSQLLQALQEGRTYTIGERRSQTNATNAIADNDSVHATRSRGISSITNSASNDGRTNNNTNNQNRNNEQMQSTSIDEKQVERGERRQGFSSIAPSISQSTGITNRNANNNNNNNNNNDNNNMRSAVHPLTNLFDLIPPISQDSQDSTHEEIEFDPWLNLMNLFSNRNTSATNRSSQHRPTAEEIDRQSLINQVTQFLISHINSSDIGHAKANNDWYEQFFCLFVFFGRKFLFVRLYAPLQEFLKRSVLENDTPVGRDTLAADLASALGELISSECLSENRDRIQTWTQNYFNIHCQHLIAVILDCKNEIEFEQKMLNWGSHVISQWFYELTLSCQIQPEQCINMLSTIIQRLLSRHHTFFLPLSTVYEDVKFFFELGRCYHLKELQNKPVSTSQNTNLQLQENETWALNLPDSERERWVETIRRDSIRVPDAALDMCNHQLSDVYKTGFTGYRAPIPAKRKKVKTQTCKYYLTFERK</sequence>
<feature type="compositionally biased region" description="Basic and acidic residues" evidence="1">
    <location>
        <begin position="67"/>
        <end position="81"/>
    </location>
</feature>
<feature type="non-terminal residue" evidence="3">
    <location>
        <position position="1"/>
    </location>
</feature>
<keyword evidence="2" id="KW-0812">Transmembrane</keyword>
<feature type="transmembrane region" description="Helical" evidence="2">
    <location>
        <begin position="358"/>
        <end position="375"/>
    </location>
</feature>
<feature type="compositionally biased region" description="Basic and acidic residues" evidence="1">
    <location>
        <begin position="563"/>
        <end position="575"/>
    </location>
</feature>
<comment type="caution">
    <text evidence="3">The sequence shown here is derived from an EMBL/GenBank/DDBJ whole genome shotgun (WGS) entry which is preliminary data.</text>
</comment>
<dbReference type="Proteomes" id="UP000023152">
    <property type="component" value="Unassembled WGS sequence"/>
</dbReference>
<evidence type="ECO:0000256" key="2">
    <source>
        <dbReference type="SAM" id="Phobius"/>
    </source>
</evidence>
<feature type="compositionally biased region" description="Polar residues" evidence="1">
    <location>
        <begin position="576"/>
        <end position="591"/>
    </location>
</feature>
<feature type="transmembrane region" description="Helical" evidence="2">
    <location>
        <begin position="382"/>
        <end position="415"/>
    </location>
</feature>
<evidence type="ECO:0000313" key="3">
    <source>
        <dbReference type="EMBL" id="ETO21445.1"/>
    </source>
</evidence>
<feature type="compositionally biased region" description="Low complexity" evidence="1">
    <location>
        <begin position="161"/>
        <end position="202"/>
    </location>
</feature>
<keyword evidence="2" id="KW-1133">Transmembrane helix</keyword>
<proteinExistence type="predicted"/>
<accession>X6N5A3</accession>
<keyword evidence="2" id="KW-0472">Membrane</keyword>
<feature type="region of interest" description="Disordered" evidence="1">
    <location>
        <begin position="67"/>
        <end position="100"/>
    </location>
</feature>
<dbReference type="EMBL" id="ASPP01011618">
    <property type="protein sequence ID" value="ETO21445.1"/>
    <property type="molecule type" value="Genomic_DNA"/>
</dbReference>
<feature type="region of interest" description="Disordered" evidence="1">
    <location>
        <begin position="140"/>
        <end position="202"/>
    </location>
</feature>
<dbReference type="AlphaFoldDB" id="X6N5A3"/>
<evidence type="ECO:0000313" key="4">
    <source>
        <dbReference type="Proteomes" id="UP000023152"/>
    </source>
</evidence>
<feature type="region of interest" description="Disordered" evidence="1">
    <location>
        <begin position="514"/>
        <end position="610"/>
    </location>
</feature>
<dbReference type="PANTHER" id="PTHR16148:SF14">
    <property type="entry name" value="MYND-TYPE DOMAIN-CONTAINING PROTEIN"/>
    <property type="match status" value="1"/>
</dbReference>
<evidence type="ECO:0000256" key="1">
    <source>
        <dbReference type="SAM" id="MobiDB-lite"/>
    </source>
</evidence>
<feature type="compositionally biased region" description="Low complexity" evidence="1">
    <location>
        <begin position="592"/>
        <end position="609"/>
    </location>
</feature>
<protein>
    <submittedName>
        <fullName evidence="3">Uncharacterized protein</fullName>
    </submittedName>
</protein>
<feature type="compositionally biased region" description="Low complexity" evidence="1">
    <location>
        <begin position="140"/>
        <end position="152"/>
    </location>
</feature>
<dbReference type="PANTHER" id="PTHR16148">
    <property type="entry name" value="NF-KAPPA-B-REPRESSING FACTOR-RELATED"/>
    <property type="match status" value="1"/>
</dbReference>
<organism evidence="3 4">
    <name type="scientific">Reticulomyxa filosa</name>
    <dbReference type="NCBI Taxonomy" id="46433"/>
    <lineage>
        <taxon>Eukaryota</taxon>
        <taxon>Sar</taxon>
        <taxon>Rhizaria</taxon>
        <taxon>Retaria</taxon>
        <taxon>Foraminifera</taxon>
        <taxon>Monothalamids</taxon>
        <taxon>Reticulomyxidae</taxon>
        <taxon>Reticulomyxa</taxon>
    </lineage>
</organism>
<name>X6N5A3_RETFI</name>
<keyword evidence="4" id="KW-1185">Reference proteome</keyword>
<feature type="compositionally biased region" description="Polar residues" evidence="1">
    <location>
        <begin position="514"/>
        <end position="542"/>
    </location>
</feature>
<reference evidence="3 4" key="1">
    <citation type="journal article" date="2013" name="Curr. Biol.">
        <title>The Genome of the Foraminiferan Reticulomyxa filosa.</title>
        <authorList>
            <person name="Glockner G."/>
            <person name="Hulsmann N."/>
            <person name="Schleicher M."/>
            <person name="Noegel A.A."/>
            <person name="Eichinger L."/>
            <person name="Gallinger C."/>
            <person name="Pawlowski J."/>
            <person name="Sierra R."/>
            <person name="Euteneuer U."/>
            <person name="Pillet L."/>
            <person name="Moustafa A."/>
            <person name="Platzer M."/>
            <person name="Groth M."/>
            <person name="Szafranski K."/>
            <person name="Schliwa M."/>
        </authorList>
    </citation>
    <scope>NUCLEOTIDE SEQUENCE [LARGE SCALE GENOMIC DNA]</scope>
</reference>